<dbReference type="PANTHER" id="PTHR42926:SF1">
    <property type="entry name" value="CIRCADIAN CLOCK OSCILLATOR PROTEIN KAIC 1"/>
    <property type="match status" value="1"/>
</dbReference>
<dbReference type="RefSeq" id="WP_214301691.1">
    <property type="nucleotide sequence ID" value="NZ_JAHDYS010000029.1"/>
</dbReference>
<reference evidence="2 3" key="1">
    <citation type="submission" date="2021-05" db="EMBL/GenBank/DDBJ databases">
        <title>The draft genome of Geobacter chapellei DSM 13688.</title>
        <authorList>
            <person name="Xu Z."/>
            <person name="Masuda Y."/>
            <person name="Itoh H."/>
            <person name="Senoo K."/>
        </authorList>
    </citation>
    <scope>NUCLEOTIDE SEQUENCE [LARGE SCALE GENOMIC DNA]</scope>
    <source>
        <strain evidence="2 3">DSM 13688</strain>
    </source>
</reference>
<dbReference type="InterPro" id="IPR027417">
    <property type="entry name" value="P-loop_NTPase"/>
</dbReference>
<evidence type="ECO:0000313" key="2">
    <source>
        <dbReference type="EMBL" id="MBT1073606.1"/>
    </source>
</evidence>
<organism evidence="2 3">
    <name type="scientific">Pelotalea chapellei</name>
    <dbReference type="NCBI Taxonomy" id="44671"/>
    <lineage>
        <taxon>Bacteria</taxon>
        <taxon>Pseudomonadati</taxon>
        <taxon>Thermodesulfobacteriota</taxon>
        <taxon>Desulfuromonadia</taxon>
        <taxon>Geobacterales</taxon>
        <taxon>Geobacteraceae</taxon>
        <taxon>Pelotalea</taxon>
    </lineage>
</organism>
<keyword evidence="3" id="KW-1185">Reference proteome</keyword>
<evidence type="ECO:0000259" key="1">
    <source>
        <dbReference type="PROSITE" id="PS51146"/>
    </source>
</evidence>
<dbReference type="EMBL" id="JAHDYS010000029">
    <property type="protein sequence ID" value="MBT1073606.1"/>
    <property type="molecule type" value="Genomic_DNA"/>
</dbReference>
<sequence length="413" mass="46272">MAQAGGIFLDPEFYSIHVVEISEEILEGPELKIFHKAESEPPGAMKDLLEEVKRVRPARLVIDSLSDLRYLTDELVSFRRLVLALRHEFQSEESTVLITNNARENDGHLETICNGVIQLEQVVNEYGPIRRRILVSKLRGRSYQSGWHDFRITGDGLRVFPTLRVGTQRQMDQKELLSSGNTQLDLLFGGGIERGTTTAVIGASETGKTTLVNLYVVASAKRGERTVVYLFDETELSYRARAEGLGLSVGDYIDKGLIILREIDVAEFSVGEFTTMLLQEVEERGVSHVTIDTLNGYLNAMPFEKHQIIQLHQLLIHLSHRGITMFLASEQHGIFGDLTTDAKNLSYLSDSLLLLRYFEYRGQIRRAISVVKKRGGKHETTIREFTLSSNGISIGEPLKEMQGVLTGVPTLGV</sequence>
<dbReference type="InterPro" id="IPR051347">
    <property type="entry name" value="Circadian_clock_KaiC-rel"/>
</dbReference>
<feature type="domain" description="KaiC" evidence="1">
    <location>
        <begin position="175"/>
        <end position="408"/>
    </location>
</feature>
<accession>A0ABS5UDR8</accession>
<comment type="caution">
    <text evidence="2">The sequence shown here is derived from an EMBL/GenBank/DDBJ whole genome shotgun (WGS) entry which is preliminary data.</text>
</comment>
<gene>
    <name evidence="2" type="ORF">KJB30_17640</name>
</gene>
<dbReference type="PANTHER" id="PTHR42926">
    <property type="match status" value="1"/>
</dbReference>
<dbReference type="InterPro" id="IPR014774">
    <property type="entry name" value="KaiC-like_dom"/>
</dbReference>
<name>A0ABS5UDR8_9BACT</name>
<evidence type="ECO:0000313" key="3">
    <source>
        <dbReference type="Proteomes" id="UP000784128"/>
    </source>
</evidence>
<dbReference type="SUPFAM" id="SSF52540">
    <property type="entry name" value="P-loop containing nucleoside triphosphate hydrolases"/>
    <property type="match status" value="2"/>
</dbReference>
<dbReference type="Proteomes" id="UP000784128">
    <property type="component" value="Unassembled WGS sequence"/>
</dbReference>
<dbReference type="Pfam" id="PF06745">
    <property type="entry name" value="ATPase"/>
    <property type="match status" value="2"/>
</dbReference>
<dbReference type="InterPro" id="IPR010624">
    <property type="entry name" value="KaiC_dom"/>
</dbReference>
<proteinExistence type="predicted"/>
<dbReference type="PROSITE" id="PS51146">
    <property type="entry name" value="KAIC"/>
    <property type="match status" value="1"/>
</dbReference>
<protein>
    <submittedName>
        <fullName evidence="2">AAA family ATPase</fullName>
    </submittedName>
</protein>
<dbReference type="Gene3D" id="3.40.50.300">
    <property type="entry name" value="P-loop containing nucleotide triphosphate hydrolases"/>
    <property type="match status" value="2"/>
</dbReference>